<sequence>MFLLRSILLGFIGRSFAIIYDCNNFLNGVYNIRYCALSNVTVTHDAEEVVFRSEYPRPYYFEFSDSKLTEIPRIMFTSFPEMQNLDVTRSQVENINKYTFEQAKELRYLNISGNRLSVLNNFVFKGCDKLVRLDVSNNRLSEVKEKALHDLPKIDHLDLSGNLLEQLDEGLFSKLTLLSYLSLANNRISEIHDRMLENCTLIAFLDLRGNRIHRLSDTFLSSLTYLRVLVLDDNRLTSLVIPQQLTKLLASKNNISSIYAEDSTKSQLYLMTLSRNNLNDIRNITVLETLSILDLSFNPIGPLHLTSFLKLKKLNDLNLEATQLKTIEHGIFTQQSKLRRLDLSYNMLQKLDISVLTSTPNLETLFIDGNGLLDFNYEHIPELFPNLTYLGLFANSWNCSYLTSLVRFCNRNKITIGTSKNYGEITHLTNVQGIYCASSNKDRIQFQPSLAISHLDENFSQEEDTQLKLIVANVTSTEFEYKLMVELLDMIRNVNASNADRLDEVQKMVLRGGRGCDASHAVGFQVFIMLILSMILVLNVGFLLYVQYNANARRAVDRMIIFKRGETASIQTQMEDF</sequence>
<keyword evidence="2" id="KW-1185">Reference proteome</keyword>
<dbReference type="OrthoDB" id="7776422at2759"/>
<gene>
    <name evidence="1" type="primary">5568755</name>
</gene>
<dbReference type="PANTHER" id="PTHR45712:SF22">
    <property type="entry name" value="INSULIN-LIKE GROWTH FACTOR-BINDING PROTEIN COMPLEX ACID LABILE SUBUNIT"/>
    <property type="match status" value="1"/>
</dbReference>
<organism evidence="1 2">
    <name type="scientific">Aedes aegypti</name>
    <name type="common">Yellowfever mosquito</name>
    <name type="synonym">Culex aegypti</name>
    <dbReference type="NCBI Taxonomy" id="7159"/>
    <lineage>
        <taxon>Eukaryota</taxon>
        <taxon>Metazoa</taxon>
        <taxon>Ecdysozoa</taxon>
        <taxon>Arthropoda</taxon>
        <taxon>Hexapoda</taxon>
        <taxon>Insecta</taxon>
        <taxon>Pterygota</taxon>
        <taxon>Neoptera</taxon>
        <taxon>Endopterygota</taxon>
        <taxon>Diptera</taxon>
        <taxon>Nematocera</taxon>
        <taxon>Culicoidea</taxon>
        <taxon>Culicidae</taxon>
        <taxon>Culicinae</taxon>
        <taxon>Aedini</taxon>
        <taxon>Aedes</taxon>
        <taxon>Stegomyia</taxon>
    </lineage>
</organism>
<dbReference type="AlphaFoldDB" id="A0A1S4FFG9"/>
<reference evidence="1 2" key="1">
    <citation type="submission" date="2017-06" db="EMBL/GenBank/DDBJ databases">
        <title>Aedes aegypti genome working group (AGWG) sequencing and assembly.</title>
        <authorList>
            <consortium name="Aedes aegypti Genome Working Group (AGWG)"/>
            <person name="Matthews B.J."/>
        </authorList>
    </citation>
    <scope>NUCLEOTIDE SEQUENCE [LARGE SCALE GENOMIC DNA]</scope>
    <source>
        <strain evidence="1 2">LVP_AGWG</strain>
    </source>
</reference>
<dbReference type="InParanoid" id="A0A1S4FFG9"/>
<dbReference type="InterPro" id="IPR032675">
    <property type="entry name" value="LRR_dom_sf"/>
</dbReference>
<dbReference type="InterPro" id="IPR001611">
    <property type="entry name" value="Leu-rich_rpt"/>
</dbReference>
<reference evidence="1" key="2">
    <citation type="submission" date="2020-05" db="UniProtKB">
        <authorList>
            <consortium name="EnsemblMetazoa"/>
        </authorList>
    </citation>
    <scope>IDENTIFICATION</scope>
    <source>
        <strain evidence="1">LVP_AGWG</strain>
    </source>
</reference>
<dbReference type="PANTHER" id="PTHR45712">
    <property type="entry name" value="AGAP008170-PA"/>
    <property type="match status" value="1"/>
</dbReference>
<dbReference type="InterPro" id="IPR050333">
    <property type="entry name" value="SLRP"/>
</dbReference>
<name>A0A1S4FFG9_AEDAE</name>
<dbReference type="Proteomes" id="UP000008820">
    <property type="component" value="Chromosome 2"/>
</dbReference>
<dbReference type="SUPFAM" id="SSF52058">
    <property type="entry name" value="L domain-like"/>
    <property type="match status" value="1"/>
</dbReference>
<dbReference type="PROSITE" id="PS51450">
    <property type="entry name" value="LRR"/>
    <property type="match status" value="2"/>
</dbReference>
<dbReference type="VEuPathDB" id="VectorBase:AAEL007103"/>
<dbReference type="Gene3D" id="3.80.10.10">
    <property type="entry name" value="Ribonuclease Inhibitor"/>
    <property type="match status" value="3"/>
</dbReference>
<evidence type="ECO:0000313" key="1">
    <source>
        <dbReference type="EnsemblMetazoa" id="AAEL007103-PA"/>
    </source>
</evidence>
<proteinExistence type="predicted"/>
<protein>
    <submittedName>
        <fullName evidence="1">Uncharacterized protein</fullName>
    </submittedName>
</protein>
<evidence type="ECO:0000313" key="2">
    <source>
        <dbReference type="Proteomes" id="UP000008820"/>
    </source>
</evidence>
<accession>A0A1S4FFG9</accession>
<dbReference type="SMART" id="SM00369">
    <property type="entry name" value="LRR_TYP"/>
    <property type="match status" value="8"/>
</dbReference>
<dbReference type="EnsemblMetazoa" id="AAEL007103-RA">
    <property type="protein sequence ID" value="AAEL007103-PA"/>
    <property type="gene ID" value="AAEL007103"/>
</dbReference>
<dbReference type="Pfam" id="PF13855">
    <property type="entry name" value="LRR_8"/>
    <property type="match status" value="2"/>
</dbReference>
<dbReference type="InterPro" id="IPR003591">
    <property type="entry name" value="Leu-rich_rpt_typical-subtyp"/>
</dbReference>